<keyword evidence="3" id="KW-1185">Reference proteome</keyword>
<evidence type="ECO:0000259" key="1">
    <source>
        <dbReference type="Pfam" id="PF00535"/>
    </source>
</evidence>
<accession>A0A9E2S6J8</accession>
<dbReference type="PANTHER" id="PTHR22916:SF3">
    <property type="entry name" value="UDP-GLCNAC:BETAGAL BETA-1,3-N-ACETYLGLUCOSAMINYLTRANSFERASE-LIKE PROTEIN 1"/>
    <property type="match status" value="1"/>
</dbReference>
<gene>
    <name evidence="2" type="ORF">KTO63_02845</name>
</gene>
<dbReference type="EMBL" id="JAHSPG010000001">
    <property type="protein sequence ID" value="MBV4356068.1"/>
    <property type="molecule type" value="Genomic_DNA"/>
</dbReference>
<comment type="caution">
    <text evidence="2">The sequence shown here is derived from an EMBL/GenBank/DDBJ whole genome shotgun (WGS) entry which is preliminary data.</text>
</comment>
<evidence type="ECO:0000313" key="3">
    <source>
        <dbReference type="Proteomes" id="UP000812270"/>
    </source>
</evidence>
<dbReference type="InterPro" id="IPR001173">
    <property type="entry name" value="Glyco_trans_2-like"/>
</dbReference>
<dbReference type="GO" id="GO:0016758">
    <property type="term" value="F:hexosyltransferase activity"/>
    <property type="evidence" value="ECO:0007669"/>
    <property type="project" value="UniProtKB-ARBA"/>
</dbReference>
<reference evidence="2" key="1">
    <citation type="submission" date="2021-06" db="EMBL/GenBank/DDBJ databases">
        <authorList>
            <person name="Huq M.A."/>
        </authorList>
    </citation>
    <scope>NUCLEOTIDE SEQUENCE</scope>
    <source>
        <strain evidence="2">MAH-26</strain>
    </source>
</reference>
<dbReference type="RefSeq" id="WP_217789607.1">
    <property type="nucleotide sequence ID" value="NZ_JAHSPG010000001.1"/>
</dbReference>
<sequence>MLQPLVSVLMTCYNREKYIGEAIESVLNSTYKNFELIIVDDGSKDATVSIAKSYAMKDERISVYVNDENLGDYPNRNRAASYAKGKYLKYVDSDDLLYKHSIQVYVDFMETYPNVGYAVISAHNSTLQPFPHILKPTESIRTHFFKRGFLDCAPTGVIYRTDVFRELGSFSGARMIGDIEMGLKIALQYDVMILPPGLVFWREHGAQEFFIGIKNNMYPPLMKSVLLALLSDVDEKILTQKELQKIIKTQTHTSVIGKAKRIIKSIVRK</sequence>
<proteinExistence type="predicted"/>
<organism evidence="2 3">
    <name type="scientific">Pinibacter aurantiacus</name>
    <dbReference type="NCBI Taxonomy" id="2851599"/>
    <lineage>
        <taxon>Bacteria</taxon>
        <taxon>Pseudomonadati</taxon>
        <taxon>Bacteroidota</taxon>
        <taxon>Chitinophagia</taxon>
        <taxon>Chitinophagales</taxon>
        <taxon>Chitinophagaceae</taxon>
        <taxon>Pinibacter</taxon>
    </lineage>
</organism>
<dbReference type="PANTHER" id="PTHR22916">
    <property type="entry name" value="GLYCOSYLTRANSFERASE"/>
    <property type="match status" value="1"/>
</dbReference>
<dbReference type="CDD" id="cd00761">
    <property type="entry name" value="Glyco_tranf_GTA_type"/>
    <property type="match status" value="1"/>
</dbReference>
<protein>
    <submittedName>
        <fullName evidence="2">Glycosyltransferase</fullName>
    </submittedName>
</protein>
<name>A0A9E2S6J8_9BACT</name>
<dbReference type="AlphaFoldDB" id="A0A9E2S6J8"/>
<evidence type="ECO:0000313" key="2">
    <source>
        <dbReference type="EMBL" id="MBV4356068.1"/>
    </source>
</evidence>
<dbReference type="Proteomes" id="UP000812270">
    <property type="component" value="Unassembled WGS sequence"/>
</dbReference>
<feature type="domain" description="Glycosyltransferase 2-like" evidence="1">
    <location>
        <begin position="7"/>
        <end position="167"/>
    </location>
</feature>
<dbReference type="Pfam" id="PF00535">
    <property type="entry name" value="Glycos_transf_2"/>
    <property type="match status" value="1"/>
</dbReference>